<protein>
    <submittedName>
        <fullName evidence="2">Uncharacterized protein</fullName>
    </submittedName>
</protein>
<dbReference type="GeneID" id="91484144"/>
<evidence type="ECO:0000313" key="2">
    <source>
        <dbReference type="EMBL" id="ADH66968.1"/>
    </source>
</evidence>
<dbReference type="HOGENOM" id="CLU_2771737_0_0_11"/>
<dbReference type="AlphaFoldDB" id="D7B407"/>
<reference evidence="2 3" key="1">
    <citation type="journal article" date="2010" name="Stand. Genomic Sci.">
        <title>Complete genome sequence of Nocardiopsis dassonvillei type strain (IMRU 509).</title>
        <authorList>
            <person name="Sun H."/>
            <person name="Lapidus A."/>
            <person name="Nolan M."/>
            <person name="Lucas S."/>
            <person name="Del Rio T.G."/>
            <person name="Tice H."/>
            <person name="Cheng J.F."/>
            <person name="Tapia R."/>
            <person name="Han C."/>
            <person name="Goodwin L."/>
            <person name="Pitluck S."/>
            <person name="Pagani I."/>
            <person name="Ivanova N."/>
            <person name="Mavromatis K."/>
            <person name="Mikhailova N."/>
            <person name="Pati A."/>
            <person name="Chen A."/>
            <person name="Palaniappan K."/>
            <person name="Land M."/>
            <person name="Hauser L."/>
            <person name="Chang Y.J."/>
            <person name="Jeffries C.D."/>
            <person name="Djao O.D."/>
            <person name="Rohde M."/>
            <person name="Sikorski J."/>
            <person name="Goker M."/>
            <person name="Woyke T."/>
            <person name="Bristow J."/>
            <person name="Eisen J.A."/>
            <person name="Markowitz V."/>
            <person name="Hugenholtz P."/>
            <person name="Kyrpides N.C."/>
            <person name="Klenk H.P."/>
        </authorList>
    </citation>
    <scope>NUCLEOTIDE SEQUENCE [LARGE SCALE GENOMIC DNA]</scope>
    <source>
        <strain evidence="3">ATCC 23218 / DSM 43111 / CIP 107115 / JCM 7437 / KCTC 9190 / NBRC 14626 / NCTC 10488 / NRRL B-5397 / IMRU 509</strain>
    </source>
</reference>
<name>D7B407_NOCDD</name>
<dbReference type="EMBL" id="CP002040">
    <property type="protein sequence ID" value="ADH66968.1"/>
    <property type="molecule type" value="Genomic_DNA"/>
</dbReference>
<keyword evidence="3" id="KW-1185">Reference proteome</keyword>
<evidence type="ECO:0000313" key="3">
    <source>
        <dbReference type="Proteomes" id="UP000002219"/>
    </source>
</evidence>
<accession>D7B407</accession>
<dbReference type="Proteomes" id="UP000002219">
    <property type="component" value="Chromosome 1"/>
</dbReference>
<sequence>MSAMPVRDQAAPSRHALSPRGGRRDVSRARWRLRAVHADMVEFGPAGDPELARTAEELDLLELADAARP</sequence>
<evidence type="ECO:0000256" key="1">
    <source>
        <dbReference type="SAM" id="MobiDB-lite"/>
    </source>
</evidence>
<dbReference type="KEGG" id="nda:Ndas_1539"/>
<feature type="region of interest" description="Disordered" evidence="1">
    <location>
        <begin position="1"/>
        <end position="28"/>
    </location>
</feature>
<dbReference type="RefSeq" id="WP_013152575.1">
    <property type="nucleotide sequence ID" value="NC_014210.1"/>
</dbReference>
<organism evidence="2 3">
    <name type="scientific">Nocardiopsis dassonvillei (strain ATCC 23218 / DSM 43111 / CIP 107115 / JCM 7437 / KCTC 9190 / NBRC 14626 / NCTC 10488 / NRRL B-5397 / IMRU 509)</name>
    <name type="common">Actinomadura dassonvillei</name>
    <dbReference type="NCBI Taxonomy" id="446468"/>
    <lineage>
        <taxon>Bacteria</taxon>
        <taxon>Bacillati</taxon>
        <taxon>Actinomycetota</taxon>
        <taxon>Actinomycetes</taxon>
        <taxon>Streptosporangiales</taxon>
        <taxon>Nocardiopsidaceae</taxon>
        <taxon>Nocardiopsis</taxon>
    </lineage>
</organism>
<gene>
    <name evidence="2" type="ordered locus">Ndas_1539</name>
</gene>
<proteinExistence type="predicted"/>